<gene>
    <name evidence="3" type="ORF">P43SY_005320</name>
</gene>
<name>A0AAD5QDP2_PYTIN</name>
<feature type="compositionally biased region" description="Basic and acidic residues" evidence="1">
    <location>
        <begin position="151"/>
        <end position="165"/>
    </location>
</feature>
<reference evidence="3" key="1">
    <citation type="submission" date="2021-12" db="EMBL/GenBank/DDBJ databases">
        <title>Prjna785345.</title>
        <authorList>
            <person name="Rujirawat T."/>
            <person name="Krajaejun T."/>
        </authorList>
    </citation>
    <scope>NUCLEOTIDE SEQUENCE</scope>
    <source>
        <strain evidence="3">Pi057C3</strain>
    </source>
</reference>
<feature type="region of interest" description="Disordered" evidence="1">
    <location>
        <begin position="1"/>
        <end position="21"/>
    </location>
</feature>
<proteinExistence type="predicted"/>
<evidence type="ECO:0000313" key="3">
    <source>
        <dbReference type="EMBL" id="KAJ0407047.1"/>
    </source>
</evidence>
<dbReference type="Pfam" id="PF07647">
    <property type="entry name" value="SAM_2"/>
    <property type="match status" value="1"/>
</dbReference>
<sequence length="318" mass="34990">MDATRFTSLHHPDGGRSDASGPGFLAYLPSKDMALDAVQTVSTWTTAAFMQCFSRISRRPHFDEEHQRSLLSCHSAEDDLPGHDDEAMRELRRRVQQVDLTMPRRPTFAQELEATYNRHKALVQRSTSSPAADALPPSARRRDKSPSDPLPLREYDAATRADAGSKSELEIVDDIGRLSVDELLALRMPSPVAENAAAASESSVEASEELSEDAQALRRWLEGVDTARSADYASYARMFEQQGFHNLDDLAQLDESDVEQAMSEVGITKFAHRARIRKAILRLRQDVAASKLDVIECSDPVTAVSTTATVSVVAAAAH</sequence>
<evidence type="ECO:0000256" key="1">
    <source>
        <dbReference type="SAM" id="MobiDB-lite"/>
    </source>
</evidence>
<accession>A0AAD5QDP2</accession>
<feature type="domain" description="SAM" evidence="2">
    <location>
        <begin position="212"/>
        <end position="286"/>
    </location>
</feature>
<dbReference type="AlphaFoldDB" id="A0AAD5QDP2"/>
<evidence type="ECO:0000259" key="2">
    <source>
        <dbReference type="PROSITE" id="PS50105"/>
    </source>
</evidence>
<feature type="compositionally biased region" description="Low complexity" evidence="1">
    <location>
        <begin position="128"/>
        <end position="138"/>
    </location>
</feature>
<dbReference type="SMART" id="SM00454">
    <property type="entry name" value="SAM"/>
    <property type="match status" value="1"/>
</dbReference>
<dbReference type="SUPFAM" id="SSF47769">
    <property type="entry name" value="SAM/Pointed domain"/>
    <property type="match status" value="1"/>
</dbReference>
<evidence type="ECO:0000313" key="4">
    <source>
        <dbReference type="Proteomes" id="UP001209570"/>
    </source>
</evidence>
<feature type="region of interest" description="Disordered" evidence="1">
    <location>
        <begin position="122"/>
        <end position="165"/>
    </location>
</feature>
<dbReference type="PROSITE" id="PS50105">
    <property type="entry name" value="SAM_DOMAIN"/>
    <property type="match status" value="1"/>
</dbReference>
<organism evidence="3 4">
    <name type="scientific">Pythium insidiosum</name>
    <name type="common">Pythiosis disease agent</name>
    <dbReference type="NCBI Taxonomy" id="114742"/>
    <lineage>
        <taxon>Eukaryota</taxon>
        <taxon>Sar</taxon>
        <taxon>Stramenopiles</taxon>
        <taxon>Oomycota</taxon>
        <taxon>Peronosporomycetes</taxon>
        <taxon>Pythiales</taxon>
        <taxon>Pythiaceae</taxon>
        <taxon>Pythium</taxon>
    </lineage>
</organism>
<keyword evidence="4" id="KW-1185">Reference proteome</keyword>
<dbReference type="EMBL" id="JAKCXM010000025">
    <property type="protein sequence ID" value="KAJ0407047.1"/>
    <property type="molecule type" value="Genomic_DNA"/>
</dbReference>
<protein>
    <recommendedName>
        <fullName evidence="2">SAM domain-containing protein</fullName>
    </recommendedName>
</protein>
<dbReference type="Gene3D" id="1.10.150.50">
    <property type="entry name" value="Transcription Factor, Ets-1"/>
    <property type="match status" value="1"/>
</dbReference>
<dbReference type="InterPro" id="IPR013761">
    <property type="entry name" value="SAM/pointed_sf"/>
</dbReference>
<dbReference type="Proteomes" id="UP001209570">
    <property type="component" value="Unassembled WGS sequence"/>
</dbReference>
<comment type="caution">
    <text evidence="3">The sequence shown here is derived from an EMBL/GenBank/DDBJ whole genome shotgun (WGS) entry which is preliminary data.</text>
</comment>
<dbReference type="InterPro" id="IPR001660">
    <property type="entry name" value="SAM"/>
</dbReference>